<name>A0A517W4Y0_9PLAN</name>
<dbReference type="PANTHER" id="PTHR11579:SF0">
    <property type="entry name" value="PROTEIN-L-ISOASPARTATE(D-ASPARTATE) O-METHYLTRANSFERASE"/>
    <property type="match status" value="1"/>
</dbReference>
<dbReference type="Proteomes" id="UP000318704">
    <property type="component" value="Chromosome"/>
</dbReference>
<dbReference type="KEGG" id="gaw:V144x_58200"/>
<comment type="catalytic activity">
    <reaction evidence="7">
        <text>[protein]-L-isoaspartate + S-adenosyl-L-methionine = [protein]-L-isoaspartate alpha-methyl ester + S-adenosyl-L-homocysteine</text>
        <dbReference type="Rhea" id="RHEA:12705"/>
        <dbReference type="Rhea" id="RHEA-COMP:12143"/>
        <dbReference type="Rhea" id="RHEA-COMP:12144"/>
        <dbReference type="ChEBI" id="CHEBI:57856"/>
        <dbReference type="ChEBI" id="CHEBI:59789"/>
        <dbReference type="ChEBI" id="CHEBI:90596"/>
        <dbReference type="ChEBI" id="CHEBI:90598"/>
        <dbReference type="EC" id="2.1.1.77"/>
    </reaction>
</comment>
<evidence type="ECO:0000256" key="3">
    <source>
        <dbReference type="ARBA" id="ARBA00022490"/>
    </source>
</evidence>
<comment type="subcellular location">
    <subcellularLocation>
        <location evidence="1 7">Cytoplasm</location>
    </subcellularLocation>
</comment>
<organism evidence="8 9">
    <name type="scientific">Gimesia aquarii</name>
    <dbReference type="NCBI Taxonomy" id="2527964"/>
    <lineage>
        <taxon>Bacteria</taxon>
        <taxon>Pseudomonadati</taxon>
        <taxon>Planctomycetota</taxon>
        <taxon>Planctomycetia</taxon>
        <taxon>Planctomycetales</taxon>
        <taxon>Planctomycetaceae</taxon>
        <taxon>Gimesia</taxon>
    </lineage>
</organism>
<dbReference type="Pfam" id="PF01135">
    <property type="entry name" value="PCMT"/>
    <property type="match status" value="1"/>
</dbReference>
<accession>A0A517W4Y0</accession>
<dbReference type="GO" id="GO:0005737">
    <property type="term" value="C:cytoplasm"/>
    <property type="evidence" value="ECO:0007669"/>
    <property type="project" value="UniProtKB-SubCell"/>
</dbReference>
<evidence type="ECO:0000256" key="5">
    <source>
        <dbReference type="ARBA" id="ARBA00022679"/>
    </source>
</evidence>
<keyword evidence="3 7" id="KW-0963">Cytoplasm</keyword>
<comment type="similarity">
    <text evidence="2 7">Belongs to the methyltransferase superfamily. L-isoaspartyl/D-aspartyl protein methyltransferase family.</text>
</comment>
<keyword evidence="6 7" id="KW-0949">S-adenosyl-L-methionine</keyword>
<dbReference type="NCBIfam" id="TIGR00080">
    <property type="entry name" value="pimt"/>
    <property type="match status" value="1"/>
</dbReference>
<dbReference type="SUPFAM" id="SSF53335">
    <property type="entry name" value="S-adenosyl-L-methionine-dependent methyltransferases"/>
    <property type="match status" value="1"/>
</dbReference>
<dbReference type="GO" id="GO:0032259">
    <property type="term" value="P:methylation"/>
    <property type="evidence" value="ECO:0007669"/>
    <property type="project" value="UniProtKB-KW"/>
</dbReference>
<proteinExistence type="inferred from homology"/>
<keyword evidence="5 7" id="KW-0808">Transferase</keyword>
<dbReference type="RefSeq" id="WP_315852404.1">
    <property type="nucleotide sequence ID" value="NZ_CP037920.1"/>
</dbReference>
<evidence type="ECO:0000256" key="4">
    <source>
        <dbReference type="ARBA" id="ARBA00022603"/>
    </source>
</evidence>
<reference evidence="8 9" key="1">
    <citation type="submission" date="2019-03" db="EMBL/GenBank/DDBJ databases">
        <title>Deep-cultivation of Planctomycetes and their phenomic and genomic characterization uncovers novel biology.</title>
        <authorList>
            <person name="Wiegand S."/>
            <person name="Jogler M."/>
            <person name="Boedeker C."/>
            <person name="Pinto D."/>
            <person name="Vollmers J."/>
            <person name="Rivas-Marin E."/>
            <person name="Kohn T."/>
            <person name="Peeters S.H."/>
            <person name="Heuer A."/>
            <person name="Rast P."/>
            <person name="Oberbeckmann S."/>
            <person name="Bunk B."/>
            <person name="Jeske O."/>
            <person name="Meyerdierks A."/>
            <person name="Storesund J.E."/>
            <person name="Kallscheuer N."/>
            <person name="Luecker S."/>
            <person name="Lage O.M."/>
            <person name="Pohl T."/>
            <person name="Merkel B.J."/>
            <person name="Hornburger P."/>
            <person name="Mueller R.-W."/>
            <person name="Bruemmer F."/>
            <person name="Labrenz M."/>
            <person name="Spormann A.M."/>
            <person name="Op den Camp H."/>
            <person name="Overmann J."/>
            <person name="Amann R."/>
            <person name="Jetten M.S.M."/>
            <person name="Mascher T."/>
            <person name="Medema M.H."/>
            <person name="Devos D.P."/>
            <person name="Kaster A.-K."/>
            <person name="Ovreas L."/>
            <person name="Rohde M."/>
            <person name="Galperin M.Y."/>
            <person name="Jogler C."/>
        </authorList>
    </citation>
    <scope>NUCLEOTIDE SEQUENCE [LARGE SCALE GENOMIC DNA]</scope>
    <source>
        <strain evidence="8 9">V144</strain>
    </source>
</reference>
<dbReference type="EMBL" id="CP037920">
    <property type="protein sequence ID" value="QDU00307.1"/>
    <property type="molecule type" value="Genomic_DNA"/>
</dbReference>
<dbReference type="InterPro" id="IPR029063">
    <property type="entry name" value="SAM-dependent_MTases_sf"/>
</dbReference>
<feature type="active site" evidence="7">
    <location>
        <position position="91"/>
    </location>
</feature>
<keyword evidence="4 7" id="KW-0489">Methyltransferase</keyword>
<evidence type="ECO:0000256" key="1">
    <source>
        <dbReference type="ARBA" id="ARBA00004496"/>
    </source>
</evidence>
<dbReference type="HAMAP" id="MF_00090">
    <property type="entry name" value="PIMT"/>
    <property type="match status" value="1"/>
</dbReference>
<dbReference type="GO" id="GO:0030091">
    <property type="term" value="P:protein repair"/>
    <property type="evidence" value="ECO:0007669"/>
    <property type="project" value="UniProtKB-UniRule"/>
</dbReference>
<gene>
    <name evidence="8" type="primary">pcm_2</name>
    <name evidence="7" type="synonym">pcm</name>
    <name evidence="8" type="ORF">V144x_58200</name>
</gene>
<dbReference type="AlphaFoldDB" id="A0A517W4Y0"/>
<protein>
    <recommendedName>
        <fullName evidence="7">Protein-L-isoaspartate O-methyltransferase</fullName>
        <ecNumber evidence="7">2.1.1.77</ecNumber>
    </recommendedName>
    <alternativeName>
        <fullName evidence="7">L-isoaspartyl protein carboxyl methyltransferase</fullName>
    </alternativeName>
    <alternativeName>
        <fullName evidence="7">Protein L-isoaspartyl methyltransferase</fullName>
    </alternativeName>
    <alternativeName>
        <fullName evidence="7">Protein-beta-aspartate methyltransferase</fullName>
        <shortName evidence="7">PIMT</shortName>
    </alternativeName>
</protein>
<dbReference type="FunFam" id="3.40.50.150:FF:000010">
    <property type="entry name" value="Protein-L-isoaspartate O-methyltransferase"/>
    <property type="match status" value="1"/>
</dbReference>
<dbReference type="CDD" id="cd02440">
    <property type="entry name" value="AdoMet_MTases"/>
    <property type="match status" value="1"/>
</dbReference>
<evidence type="ECO:0000313" key="9">
    <source>
        <dbReference type="Proteomes" id="UP000318704"/>
    </source>
</evidence>
<evidence type="ECO:0000256" key="6">
    <source>
        <dbReference type="ARBA" id="ARBA00022691"/>
    </source>
</evidence>
<dbReference type="GO" id="GO:0004719">
    <property type="term" value="F:protein-L-isoaspartate (D-aspartate) O-methyltransferase activity"/>
    <property type="evidence" value="ECO:0007669"/>
    <property type="project" value="UniProtKB-UniRule"/>
</dbReference>
<sequence length="408" mass="46099">MKRIMDFLLMSIIICVPVVYSLKPACSQSRSYFRNQRNEMVSRYIEGEGIKNQRVLSSMKQVPRHEFVSSNMKNLAYQDLALPIGYKQTISPPFVVAYMTETINPQPEDKVLEIGTGSGYQAAVLSALVKNVYTIEIVEGLGKQAATRLKRLKYNNVHTRIGDGYLGWPEEAPFDKIIVTCSPEKVPQPLIDQLKEGGILLIPLGERYQQVFHLFQKKDGKLKQKRLIPTLFVPMTGRSEEKREIKPDPLNPQIINGDFEVDANGDKKVDNWHYQRRVNWVNTGARVGTAYLQFENDSPGGLSQVLQGMALDGSKVSTLEISLQVSYLNTNQGVKRIQKPGFIIHFYDKIRRNIGQAYIGPWIGSRDWHLETKKISVPPQTREAIIQVGLNGGTGVLKVDDLKIEKTN</sequence>
<evidence type="ECO:0000256" key="2">
    <source>
        <dbReference type="ARBA" id="ARBA00005369"/>
    </source>
</evidence>
<dbReference type="Gene3D" id="3.40.50.150">
    <property type="entry name" value="Vaccinia Virus protein VP39"/>
    <property type="match status" value="1"/>
</dbReference>
<evidence type="ECO:0000313" key="8">
    <source>
        <dbReference type="EMBL" id="QDU00307.1"/>
    </source>
</evidence>
<dbReference type="NCBIfam" id="NF001453">
    <property type="entry name" value="PRK00312.1"/>
    <property type="match status" value="1"/>
</dbReference>
<comment type="function">
    <text evidence="7">Catalyzes the methyl esterification of L-isoaspartyl residues in peptides and proteins that result from spontaneous decomposition of normal L-aspartyl and L-asparaginyl residues. It plays a role in the repair and/or degradation of damaged proteins.</text>
</comment>
<dbReference type="PROSITE" id="PS01279">
    <property type="entry name" value="PCMT"/>
    <property type="match status" value="1"/>
</dbReference>
<dbReference type="PANTHER" id="PTHR11579">
    <property type="entry name" value="PROTEIN-L-ISOASPARTATE O-METHYLTRANSFERASE"/>
    <property type="match status" value="1"/>
</dbReference>
<dbReference type="Gene3D" id="2.60.120.260">
    <property type="entry name" value="Galactose-binding domain-like"/>
    <property type="match status" value="1"/>
</dbReference>
<dbReference type="InterPro" id="IPR000682">
    <property type="entry name" value="PCMT"/>
</dbReference>
<dbReference type="EC" id="2.1.1.77" evidence="7"/>
<evidence type="ECO:0000256" key="7">
    <source>
        <dbReference type="HAMAP-Rule" id="MF_00090"/>
    </source>
</evidence>